<protein>
    <submittedName>
        <fullName evidence="2">DUF1240 domain-containing protein</fullName>
    </submittedName>
</protein>
<keyword evidence="3" id="KW-1185">Reference proteome</keyword>
<evidence type="ECO:0000313" key="2">
    <source>
        <dbReference type="EMBL" id="MEZ6854351.1"/>
    </source>
</evidence>
<feature type="transmembrane region" description="Helical" evidence="1">
    <location>
        <begin position="90"/>
        <end position="110"/>
    </location>
</feature>
<evidence type="ECO:0000256" key="1">
    <source>
        <dbReference type="SAM" id="Phobius"/>
    </source>
</evidence>
<keyword evidence="1" id="KW-0472">Membrane</keyword>
<organism evidence="2 3">
    <name type="scientific">Halodesulfovibrio aestuarii</name>
    <dbReference type="NCBI Taxonomy" id="126333"/>
    <lineage>
        <taxon>Bacteria</taxon>
        <taxon>Pseudomonadati</taxon>
        <taxon>Thermodesulfobacteriota</taxon>
        <taxon>Desulfovibrionia</taxon>
        <taxon>Desulfovibrionales</taxon>
        <taxon>Desulfovibrionaceae</taxon>
        <taxon>Halodesulfovibrio</taxon>
    </lineage>
</organism>
<keyword evidence="1" id="KW-1133">Transmembrane helix</keyword>
<dbReference type="Proteomes" id="UP001568358">
    <property type="component" value="Unassembled WGS sequence"/>
</dbReference>
<accession>A0ABV4JXA6</accession>
<feature type="transmembrane region" description="Helical" evidence="1">
    <location>
        <begin position="12"/>
        <end position="33"/>
    </location>
</feature>
<evidence type="ECO:0000313" key="3">
    <source>
        <dbReference type="Proteomes" id="UP001568358"/>
    </source>
</evidence>
<proteinExistence type="predicted"/>
<reference evidence="2 3" key="1">
    <citation type="submission" date="2024-07" db="EMBL/GenBank/DDBJ databases">
        <title>Active virus-host system and metabolic interactions in a Lokiarchaeon culture.</title>
        <authorList>
            <person name="Ponce Toledo R.I."/>
            <person name="Rodrigues Oliveira T."/>
            <person name="Schleper C."/>
        </authorList>
    </citation>
    <scope>NUCLEOTIDE SEQUENCE [LARGE SCALE GENOMIC DNA]</scope>
    <source>
        <strain evidence="2 3">B35</strain>
    </source>
</reference>
<keyword evidence="1" id="KW-0812">Transmembrane</keyword>
<dbReference type="EMBL" id="JBFSOO010000010">
    <property type="protein sequence ID" value="MEZ6854351.1"/>
    <property type="molecule type" value="Genomic_DNA"/>
</dbReference>
<dbReference type="RefSeq" id="WP_371150837.1">
    <property type="nucleotide sequence ID" value="NZ_JBFSOO010000010.1"/>
</dbReference>
<name>A0ABV4JXA6_9BACT</name>
<sequence length="154" mass="17833">MVKKQQKVIERTFLKFVFLSFLFLFSMGLTWLLSSELSQPYFPLEPRVKLVSYFTFMVGSGGIVMLWGLTIVSLYCVLIKKEKERTAVKTNMVALLGVIVCFLSFLPRYYVEKRVDDAGYVKCINESYSSARTSWDVYAADESLCKEKWQPDNE</sequence>
<dbReference type="InterPro" id="IPR010665">
    <property type="entry name" value="DUF1240"/>
</dbReference>
<dbReference type="Pfam" id="PF06836">
    <property type="entry name" value="DUF1240"/>
    <property type="match status" value="1"/>
</dbReference>
<gene>
    <name evidence="2" type="ORF">AB2Z07_12575</name>
</gene>
<comment type="caution">
    <text evidence="2">The sequence shown here is derived from an EMBL/GenBank/DDBJ whole genome shotgun (WGS) entry which is preliminary data.</text>
</comment>
<feature type="transmembrane region" description="Helical" evidence="1">
    <location>
        <begin position="53"/>
        <end position="78"/>
    </location>
</feature>